<evidence type="ECO:0008006" key="3">
    <source>
        <dbReference type="Google" id="ProtNLM"/>
    </source>
</evidence>
<sequence>MKTINLSVDITQSTELLKTCAEQLGSSLPTEFAEILIRWRQQTFTAPSPFLKELLATNPIQWDKSIAAHRAHSHPWYDFISSTIDIDNMASFLLENKYYPTFIALLEKILDIQFTDDAVSAVQENIDDEFEPEPHANLMRKMMMAVKKRAAEPIRLDDYPALNDRTLIFYYGYYLEPWHLVGSLFATEQMGTHRVICMKTGLERMGLSADELEFTTVHSECDEHHADDWLQRVIMPSIEARPELLNRIAAGIAECLDTSALYLDYVHERAQLRIAG</sequence>
<name>A0A7W4WBG5_9GAMM</name>
<protein>
    <recommendedName>
        <fullName evidence="3">Iron-containing redox enzyme</fullName>
    </recommendedName>
</protein>
<dbReference type="RefSeq" id="WP_183458129.1">
    <property type="nucleotide sequence ID" value="NZ_JACHWZ010000005.1"/>
</dbReference>
<evidence type="ECO:0000313" key="1">
    <source>
        <dbReference type="EMBL" id="MBB3060607.1"/>
    </source>
</evidence>
<dbReference type="InterPro" id="IPR016084">
    <property type="entry name" value="Haem_Oase-like_multi-hlx"/>
</dbReference>
<comment type="caution">
    <text evidence="1">The sequence shown here is derived from an EMBL/GenBank/DDBJ whole genome shotgun (WGS) entry which is preliminary data.</text>
</comment>
<reference evidence="1 2" key="1">
    <citation type="submission" date="2020-08" db="EMBL/GenBank/DDBJ databases">
        <title>Genomic Encyclopedia of Type Strains, Phase III (KMG-III): the genomes of soil and plant-associated and newly described type strains.</title>
        <authorList>
            <person name="Whitman W."/>
        </authorList>
    </citation>
    <scope>NUCLEOTIDE SEQUENCE [LARGE SCALE GENOMIC DNA]</scope>
    <source>
        <strain evidence="1 2">CECT 8799</strain>
    </source>
</reference>
<accession>A0A7W4WBG5</accession>
<organism evidence="1 2">
    <name type="scientific">Microbulbifer rhizosphaerae</name>
    <dbReference type="NCBI Taxonomy" id="1562603"/>
    <lineage>
        <taxon>Bacteria</taxon>
        <taxon>Pseudomonadati</taxon>
        <taxon>Pseudomonadota</taxon>
        <taxon>Gammaproteobacteria</taxon>
        <taxon>Cellvibrionales</taxon>
        <taxon>Microbulbiferaceae</taxon>
        <taxon>Microbulbifer</taxon>
    </lineage>
</organism>
<dbReference type="AlphaFoldDB" id="A0A7W4WBG5"/>
<dbReference type="SUPFAM" id="SSF48613">
    <property type="entry name" value="Heme oxygenase-like"/>
    <property type="match status" value="1"/>
</dbReference>
<dbReference type="Pfam" id="PF14518">
    <property type="entry name" value="Haem_oxygenas_2"/>
    <property type="match status" value="1"/>
</dbReference>
<dbReference type="EMBL" id="JACHWZ010000005">
    <property type="protein sequence ID" value="MBB3060607.1"/>
    <property type="molecule type" value="Genomic_DNA"/>
</dbReference>
<dbReference type="Gene3D" id="1.20.910.10">
    <property type="entry name" value="Heme oxygenase-like"/>
    <property type="match status" value="1"/>
</dbReference>
<evidence type="ECO:0000313" key="2">
    <source>
        <dbReference type="Proteomes" id="UP000535937"/>
    </source>
</evidence>
<dbReference type="Proteomes" id="UP000535937">
    <property type="component" value="Unassembled WGS sequence"/>
</dbReference>
<keyword evidence="2" id="KW-1185">Reference proteome</keyword>
<gene>
    <name evidence="1" type="ORF">FHS09_001426</name>
</gene>
<proteinExistence type="predicted"/>